<proteinExistence type="inferred from homology"/>
<comment type="similarity">
    <text evidence="2">Belongs to the BCCT transporter (TC 2.A.15) family.</text>
</comment>
<dbReference type="InterPro" id="IPR018093">
    <property type="entry name" value="BCCT_CS"/>
</dbReference>
<feature type="transmembrane region" description="Helical" evidence="8">
    <location>
        <begin position="49"/>
        <end position="68"/>
    </location>
</feature>
<dbReference type="Proteomes" id="UP001223261">
    <property type="component" value="Chromosome"/>
</dbReference>
<evidence type="ECO:0000256" key="3">
    <source>
        <dbReference type="ARBA" id="ARBA00022448"/>
    </source>
</evidence>
<keyword evidence="7 8" id="KW-0472">Membrane</keyword>
<feature type="transmembrane region" description="Helical" evidence="8">
    <location>
        <begin position="9"/>
        <end position="29"/>
    </location>
</feature>
<dbReference type="Proteomes" id="UP000770161">
    <property type="component" value="Unassembled WGS sequence"/>
</dbReference>
<evidence type="ECO:0000256" key="6">
    <source>
        <dbReference type="ARBA" id="ARBA00022989"/>
    </source>
</evidence>
<dbReference type="GO" id="GO:0022857">
    <property type="term" value="F:transmembrane transporter activity"/>
    <property type="evidence" value="ECO:0007669"/>
    <property type="project" value="InterPro"/>
</dbReference>
<dbReference type="EMBL" id="JAHLZN010000036">
    <property type="protein sequence ID" value="MBU6114803.1"/>
    <property type="molecule type" value="Genomic_DNA"/>
</dbReference>
<dbReference type="Pfam" id="PF02028">
    <property type="entry name" value="BCCT"/>
    <property type="match status" value="1"/>
</dbReference>
<comment type="subcellular location">
    <subcellularLocation>
        <location evidence="1">Cell membrane</location>
        <topology evidence="1">Multi-pass membrane protein</topology>
    </subcellularLocation>
</comment>
<evidence type="ECO:0000313" key="11">
    <source>
        <dbReference type="Proteomes" id="UP000770161"/>
    </source>
</evidence>
<keyword evidence="11" id="KW-1185">Reference proteome</keyword>
<feature type="transmembrane region" description="Helical" evidence="8">
    <location>
        <begin position="229"/>
        <end position="250"/>
    </location>
</feature>
<evidence type="ECO:0000256" key="2">
    <source>
        <dbReference type="ARBA" id="ARBA00005658"/>
    </source>
</evidence>
<dbReference type="InterPro" id="IPR000060">
    <property type="entry name" value="BCCT_transptr"/>
</dbReference>
<feature type="transmembrane region" description="Helical" evidence="8">
    <location>
        <begin position="262"/>
        <end position="282"/>
    </location>
</feature>
<feature type="transmembrane region" description="Helical" evidence="8">
    <location>
        <begin position="144"/>
        <end position="162"/>
    </location>
</feature>
<dbReference type="RefSeq" id="WP_135022022.1">
    <property type="nucleotide sequence ID" value="NZ_CP059679.1"/>
</dbReference>
<evidence type="ECO:0000313" key="12">
    <source>
        <dbReference type="Proteomes" id="UP001223261"/>
    </source>
</evidence>
<evidence type="ECO:0000256" key="4">
    <source>
        <dbReference type="ARBA" id="ARBA00022475"/>
    </source>
</evidence>
<dbReference type="PROSITE" id="PS01303">
    <property type="entry name" value="BCCT"/>
    <property type="match status" value="1"/>
</dbReference>
<feature type="transmembrane region" description="Helical" evidence="8">
    <location>
        <begin position="453"/>
        <end position="471"/>
    </location>
</feature>
<keyword evidence="6 8" id="KW-1133">Transmembrane helix</keyword>
<evidence type="ECO:0000256" key="8">
    <source>
        <dbReference type="SAM" id="Phobius"/>
    </source>
</evidence>
<keyword evidence="5 8" id="KW-0812">Transmembrane</keyword>
<feature type="transmembrane region" description="Helical" evidence="8">
    <location>
        <begin position="477"/>
        <end position="501"/>
    </location>
</feature>
<feature type="transmembrane region" description="Helical" evidence="8">
    <location>
        <begin position="353"/>
        <end position="377"/>
    </location>
</feature>
<dbReference type="AlphaFoldDB" id="A0AAP1RQJ9"/>
<feature type="transmembrane region" description="Helical" evidence="8">
    <location>
        <begin position="89"/>
        <end position="109"/>
    </location>
</feature>
<evidence type="ECO:0000256" key="5">
    <source>
        <dbReference type="ARBA" id="ARBA00022692"/>
    </source>
</evidence>
<gene>
    <name evidence="9" type="ORF">KQ656_12605</name>
    <name evidence="10" type="ORF">PYH69_12830</name>
</gene>
<feature type="transmembrane region" description="Helical" evidence="8">
    <location>
        <begin position="323"/>
        <end position="341"/>
    </location>
</feature>
<reference evidence="9 11" key="1">
    <citation type="submission" date="2021-06" db="EMBL/GenBank/DDBJ databases">
        <title>Staphylococcus lentus K169 genome sequencing.</title>
        <authorList>
            <person name="Sundareshan S."/>
            <person name="Akhila D.S."/>
            <person name="Prachi D."/>
            <person name="Sivakumar R."/>
            <person name="Rajendhran J."/>
            <person name="Isloor S."/>
            <person name="Hegde N.R."/>
        </authorList>
    </citation>
    <scope>NUCLEOTIDE SEQUENCE [LARGE SCALE GENOMIC DNA]</scope>
    <source>
        <strain evidence="9 11">K169</strain>
    </source>
</reference>
<dbReference type="GO" id="GO:0005886">
    <property type="term" value="C:plasma membrane"/>
    <property type="evidence" value="ECO:0007669"/>
    <property type="project" value="UniProtKB-SubCell"/>
</dbReference>
<dbReference type="PANTHER" id="PTHR30047">
    <property type="entry name" value="HIGH-AFFINITY CHOLINE TRANSPORT PROTEIN-RELATED"/>
    <property type="match status" value="1"/>
</dbReference>
<organism evidence="10 12">
    <name type="scientific">Mammaliicoccus lentus</name>
    <name type="common">Staphylococcus lentus</name>
    <dbReference type="NCBI Taxonomy" id="42858"/>
    <lineage>
        <taxon>Bacteria</taxon>
        <taxon>Bacillati</taxon>
        <taxon>Bacillota</taxon>
        <taxon>Bacilli</taxon>
        <taxon>Bacillales</taxon>
        <taxon>Staphylococcaceae</taxon>
        <taxon>Mammaliicoccus</taxon>
    </lineage>
</organism>
<feature type="transmembrane region" description="Helical" evidence="8">
    <location>
        <begin position="190"/>
        <end position="209"/>
    </location>
</feature>
<evidence type="ECO:0000313" key="10">
    <source>
        <dbReference type="EMBL" id="WHI59582.1"/>
    </source>
</evidence>
<dbReference type="PANTHER" id="PTHR30047:SF7">
    <property type="entry name" value="HIGH-AFFINITY CHOLINE TRANSPORT PROTEIN"/>
    <property type="match status" value="1"/>
</dbReference>
<name>A0AAP1RQJ9_MAMLE</name>
<keyword evidence="3" id="KW-0813">Transport</keyword>
<dbReference type="EMBL" id="CP118848">
    <property type="protein sequence ID" value="WHI59582.1"/>
    <property type="molecule type" value="Genomic_DNA"/>
</dbReference>
<protein>
    <submittedName>
        <fullName evidence="10">BCCT family transporter</fullName>
    </submittedName>
</protein>
<evidence type="ECO:0000256" key="1">
    <source>
        <dbReference type="ARBA" id="ARBA00004651"/>
    </source>
</evidence>
<keyword evidence="4" id="KW-1003">Cell membrane</keyword>
<dbReference type="NCBIfam" id="TIGR00842">
    <property type="entry name" value="bcct"/>
    <property type="match status" value="1"/>
</dbReference>
<dbReference type="GeneID" id="99675680"/>
<evidence type="ECO:0000256" key="7">
    <source>
        <dbReference type="ARBA" id="ARBA00023136"/>
    </source>
</evidence>
<reference evidence="10" key="2">
    <citation type="journal article" date="2023" name="Antibiotics">
        <title>Prevalence and Molecular Characterization of Methicillin-Resistant Staphylococci (MRS) and Mammaliicocci (MRM) in Dromedary Camels from Algeria: First Detection of SCCmec-mecC Hybrid in Methicillin-Resistant Mammaliicoccus lentus.</title>
        <authorList>
            <person name="Belhout C."/>
            <person name="Boyen F."/>
            <person name="Vereecke N."/>
            <person name="Theuns S."/>
            <person name="Taibi N."/>
            <person name="Stegger M."/>
            <person name="de la Fe-Rodriguez P.Y."/>
            <person name="Bouayad L."/>
            <person name="Elgroud R."/>
            <person name="Butaye P."/>
        </authorList>
    </citation>
    <scope>NUCLEOTIDE SEQUENCE</scope>
    <source>
        <strain evidence="10">7048</strain>
    </source>
</reference>
<evidence type="ECO:0000313" key="9">
    <source>
        <dbReference type="EMBL" id="MBU6114803.1"/>
    </source>
</evidence>
<accession>A0AAP1RQJ9</accession>
<feature type="transmembrane region" description="Helical" evidence="8">
    <location>
        <begin position="397"/>
        <end position="425"/>
    </location>
</feature>
<sequence>MKKFKLMDWVTFTISLLILLSVVIPLIAFPDASSQVILSLNDLITSKLGAVYLGIGLAVLIFILYIAFGKYGGIVLGKPNDKPEFNTMSWAAMLFCAGIGSSILYWGIIEWAYYYDGPPFHIKPRSEEAINYAATYGMFHWGPIAWAIYVLPALPIAYSLYVKEQPIIRISHACRPLIGKYTDKWPGKMIDVLFIFGLLGGAGTTLGLATPMIAEGVGSLTGLDGSSTWLRLTILGISTLIFAASSYSGINYGIKILSDINIWLTFILLLFVFIVGPTVFIMETTLSSVGLMFRDFFRMATWLEPFGGLGNISKDNFPQSWTIFYWAWWLVYAPFVGLFIARISKGRTLKEVILGTLGYGTLGCTLFFGILGNYGLWLEITGKFSVTKVLQEKEGPAAIMSILEQLPMSNVVIVIFVITAVIYLATTFDSGSYILAGATQTEVDDEPYRWNRLFWAFALSFIPLALMLISGDEILNLLQTASIIAGVPLIIIFILLMVSFIKTLSNDRIKLEERSRLHKERERRTLSIRYAKNDRWWEKK</sequence>